<proteinExistence type="predicted"/>
<dbReference type="EMBL" id="FQNC01000119">
    <property type="protein sequence ID" value="SGZ33095.1"/>
    <property type="molecule type" value="Genomic_DNA"/>
</dbReference>
<dbReference type="Proteomes" id="UP000249464">
    <property type="component" value="Unassembled WGS sequence"/>
</dbReference>
<evidence type="ECO:0000313" key="3">
    <source>
        <dbReference type="Proteomes" id="UP000249464"/>
    </source>
</evidence>
<dbReference type="AlphaFoldDB" id="A0A2X0MR57"/>
<gene>
    <name evidence="2" type="primary">BQ5605_C041g11929</name>
    <name evidence="2" type="ORF">BQ5605_C041G11929</name>
</gene>
<reference evidence="2 3" key="1">
    <citation type="submission" date="2016-11" db="EMBL/GenBank/DDBJ databases">
        <authorList>
            <person name="Jaros S."/>
            <person name="Januszkiewicz K."/>
            <person name="Wedrychowicz H."/>
        </authorList>
    </citation>
    <scope>NUCLEOTIDE SEQUENCE [LARGE SCALE GENOMIC DNA]</scope>
</reference>
<protein>
    <submittedName>
        <fullName evidence="2">BQ5605_C041g11929 protein</fullName>
    </submittedName>
</protein>
<name>A0A2X0MR57_9BASI</name>
<sequence>MVADIFTKALGPKVFSTHCYALGLRTRHPRLGSASHSRGGGCEESTLSSTEAPRSSRAPASPPPCGGDLGARDCLSEQAPADSGARPLGRPLEVAT</sequence>
<evidence type="ECO:0000256" key="1">
    <source>
        <dbReference type="SAM" id="MobiDB-lite"/>
    </source>
</evidence>
<accession>A0A2X0MR57</accession>
<evidence type="ECO:0000313" key="2">
    <source>
        <dbReference type="EMBL" id="SGZ33095.1"/>
    </source>
</evidence>
<feature type="region of interest" description="Disordered" evidence="1">
    <location>
        <begin position="30"/>
        <end position="96"/>
    </location>
</feature>
<organism evidence="2 3">
    <name type="scientific">Microbotryum silenes-dioicae</name>
    <dbReference type="NCBI Taxonomy" id="796604"/>
    <lineage>
        <taxon>Eukaryota</taxon>
        <taxon>Fungi</taxon>
        <taxon>Dikarya</taxon>
        <taxon>Basidiomycota</taxon>
        <taxon>Pucciniomycotina</taxon>
        <taxon>Microbotryomycetes</taxon>
        <taxon>Microbotryales</taxon>
        <taxon>Microbotryaceae</taxon>
        <taxon>Microbotryum</taxon>
    </lineage>
</organism>
<keyword evidence="3" id="KW-1185">Reference proteome</keyword>